<evidence type="ECO:0000256" key="1">
    <source>
        <dbReference type="ARBA" id="ARBA00023029"/>
    </source>
</evidence>
<dbReference type="InterPro" id="IPR013824">
    <property type="entry name" value="Topo_IA_cen_sub1"/>
</dbReference>
<dbReference type="EMBL" id="KX838302">
    <property type="protein sequence ID" value="AUO31162.1"/>
    <property type="molecule type" value="Genomic_DNA"/>
</dbReference>
<dbReference type="AlphaFoldDB" id="A0A3G1LXM0"/>
<protein>
    <submittedName>
        <fullName evidence="5">DNA topoisomerase I, TopA_2</fullName>
    </submittedName>
</protein>
<dbReference type="InterPro" id="IPR013826">
    <property type="entry name" value="Topo_IA_cen_sub3"/>
</dbReference>
<proteinExistence type="predicted"/>
<accession>A0A3G1LXM0</accession>
<keyword evidence="2" id="KW-0238">DNA-binding</keyword>
<dbReference type="SMART" id="SM00437">
    <property type="entry name" value="TOP1Ac"/>
    <property type="match status" value="1"/>
</dbReference>
<dbReference type="InterPro" id="IPR023405">
    <property type="entry name" value="Topo_IA_core_domain"/>
</dbReference>
<evidence type="ECO:0000256" key="3">
    <source>
        <dbReference type="ARBA" id="ARBA00023235"/>
    </source>
</evidence>
<dbReference type="GO" id="GO:0006265">
    <property type="term" value="P:DNA topological change"/>
    <property type="evidence" value="ECO:0007669"/>
    <property type="project" value="InterPro"/>
</dbReference>
<keyword evidence="1" id="KW-0799">Topoisomerase</keyword>
<sequence length="233" mass="26799">MCEEHNITDIDGLKVYTLIFFNTICSQSKNAIYENTVLNFKVKTHRFKCSFSQLKSKGFKAIKDLEEEKKDEEEIESDIDFSSLQLKTQMPILDFNIKEIKAKSPSPYTESTFIAMMETYGIGRPSTYTSVFETLKNKNYITLEGKNRKITPTALGKNIVDFFLNDSQTQWIAISKVDDSFTKKLEEMLDVIIKDGKSAYLDLMQNIQKRLGTEISNLYRNNSNNNASVTKKK</sequence>
<dbReference type="Pfam" id="PF01131">
    <property type="entry name" value="Topoisom_bac"/>
    <property type="match status" value="1"/>
</dbReference>
<dbReference type="Gene3D" id="1.10.460.10">
    <property type="entry name" value="Topoisomerase I, domain 2"/>
    <property type="match status" value="1"/>
</dbReference>
<dbReference type="PANTHER" id="PTHR42785">
    <property type="entry name" value="DNA TOPOISOMERASE, TYPE IA, CORE"/>
    <property type="match status" value="1"/>
</dbReference>
<feature type="domain" description="Topo IA-type catalytic" evidence="4">
    <location>
        <begin position="1"/>
        <end position="216"/>
    </location>
</feature>
<dbReference type="InterPro" id="IPR003602">
    <property type="entry name" value="Topo_IA_DNA-bd_dom"/>
</dbReference>
<reference evidence="5" key="1">
    <citation type="journal article" date="2017" name="Helicobacter">
        <title>The expression of Helicobacter pylori tfs plasticity zone cluster is regulated by pH and adherence, and its composition is associated with differential gastric IL-8 secretion.</title>
        <authorList>
            <person name="Silva B."/>
            <person name="Nunes A."/>
            <person name="Vale F.F."/>
            <person name="Rocha R."/>
            <person name="Gomes J.P."/>
            <person name="Dias R."/>
            <person name="Oleastro M."/>
        </authorList>
    </citation>
    <scope>NUCLEOTIDE SEQUENCE</scope>
    <source>
        <strain evidence="5">HpPt4497U</strain>
    </source>
</reference>
<dbReference type="SUPFAM" id="SSF56712">
    <property type="entry name" value="Prokaryotic type I DNA topoisomerase"/>
    <property type="match status" value="1"/>
</dbReference>
<dbReference type="InterPro" id="IPR000380">
    <property type="entry name" value="Topo_IA"/>
</dbReference>
<dbReference type="Gene3D" id="1.10.290.10">
    <property type="entry name" value="Topoisomerase I, domain 4"/>
    <property type="match status" value="1"/>
</dbReference>
<dbReference type="InterPro" id="IPR013497">
    <property type="entry name" value="Topo_IA_cen"/>
</dbReference>
<dbReference type="GO" id="GO:0003917">
    <property type="term" value="F:DNA topoisomerase type I (single strand cut, ATP-independent) activity"/>
    <property type="evidence" value="ECO:0007669"/>
    <property type="project" value="InterPro"/>
</dbReference>
<name>A0A3G1LXM0_HELPX</name>
<dbReference type="PROSITE" id="PS52039">
    <property type="entry name" value="TOPO_IA_2"/>
    <property type="match status" value="1"/>
</dbReference>
<keyword evidence="3 5" id="KW-0413">Isomerase</keyword>
<dbReference type="Gene3D" id="2.70.20.10">
    <property type="entry name" value="Topoisomerase I, domain 3"/>
    <property type="match status" value="1"/>
</dbReference>
<evidence type="ECO:0000259" key="4">
    <source>
        <dbReference type="PROSITE" id="PS52039"/>
    </source>
</evidence>
<dbReference type="GO" id="GO:0003677">
    <property type="term" value="F:DNA binding"/>
    <property type="evidence" value="ECO:0007669"/>
    <property type="project" value="UniProtKB-KW"/>
</dbReference>
<dbReference type="PANTHER" id="PTHR42785:SF1">
    <property type="entry name" value="DNA TOPOISOMERASE"/>
    <property type="match status" value="1"/>
</dbReference>
<organism evidence="5">
    <name type="scientific">Helicobacter pylori</name>
    <name type="common">Campylobacter pylori</name>
    <dbReference type="NCBI Taxonomy" id="210"/>
    <lineage>
        <taxon>Bacteria</taxon>
        <taxon>Pseudomonadati</taxon>
        <taxon>Campylobacterota</taxon>
        <taxon>Epsilonproteobacteria</taxon>
        <taxon>Campylobacterales</taxon>
        <taxon>Helicobacteraceae</taxon>
        <taxon>Helicobacter</taxon>
    </lineage>
</organism>
<dbReference type="InterPro" id="IPR013825">
    <property type="entry name" value="Topo_IA_cen_sub2"/>
</dbReference>
<dbReference type="PRINTS" id="PR00417">
    <property type="entry name" value="PRTPISMRASEI"/>
</dbReference>
<evidence type="ECO:0000256" key="2">
    <source>
        <dbReference type="ARBA" id="ARBA00023125"/>
    </source>
</evidence>
<evidence type="ECO:0000313" key="5">
    <source>
        <dbReference type="EMBL" id="AUO31162.1"/>
    </source>
</evidence>